<keyword evidence="4" id="KW-1185">Reference proteome</keyword>
<accession>A0AAQ3LAM3</accession>
<dbReference type="Proteomes" id="UP001304300">
    <property type="component" value="Chromosome"/>
</dbReference>
<dbReference type="InterPro" id="IPR013538">
    <property type="entry name" value="ASHA1/2-like_C"/>
</dbReference>
<dbReference type="Gene3D" id="3.30.530.20">
    <property type="match status" value="1"/>
</dbReference>
<dbReference type="InterPro" id="IPR023393">
    <property type="entry name" value="START-like_dom_sf"/>
</dbReference>
<protein>
    <submittedName>
        <fullName evidence="3">SRPBCC domain-containing protein</fullName>
    </submittedName>
</protein>
<reference evidence="3 4" key="1">
    <citation type="submission" date="2023-10" db="EMBL/GenBank/DDBJ databases">
        <title>Rubellicoccus peritrichatus gen. nov., sp. nov., isolated from an algae of coral reef tank.</title>
        <authorList>
            <person name="Luo J."/>
        </authorList>
    </citation>
    <scope>NUCLEOTIDE SEQUENCE [LARGE SCALE GENOMIC DNA]</scope>
    <source>
        <strain evidence="3 4">CR14</strain>
    </source>
</reference>
<dbReference type="EMBL" id="CP136920">
    <property type="protein sequence ID" value="WOO41966.1"/>
    <property type="molecule type" value="Genomic_DNA"/>
</dbReference>
<dbReference type="CDD" id="cd07814">
    <property type="entry name" value="SRPBCC_CalC_Aha1-like"/>
    <property type="match status" value="1"/>
</dbReference>
<evidence type="ECO:0000313" key="3">
    <source>
        <dbReference type="EMBL" id="WOO41966.1"/>
    </source>
</evidence>
<feature type="domain" description="Activator of Hsp90 ATPase homologue 1/2-like C-terminal" evidence="2">
    <location>
        <begin position="13"/>
        <end position="131"/>
    </location>
</feature>
<dbReference type="SUPFAM" id="SSF55961">
    <property type="entry name" value="Bet v1-like"/>
    <property type="match status" value="1"/>
</dbReference>
<name>A0AAQ3LAM3_9BACT</name>
<comment type="similarity">
    <text evidence="1">Belongs to the AHA1 family.</text>
</comment>
<gene>
    <name evidence="3" type="ORF">RZN69_02620</name>
</gene>
<proteinExistence type="inferred from homology"/>
<organism evidence="3 4">
    <name type="scientific">Rubellicoccus peritrichatus</name>
    <dbReference type="NCBI Taxonomy" id="3080537"/>
    <lineage>
        <taxon>Bacteria</taxon>
        <taxon>Pseudomonadati</taxon>
        <taxon>Verrucomicrobiota</taxon>
        <taxon>Opitutia</taxon>
        <taxon>Puniceicoccales</taxon>
        <taxon>Cerasicoccaceae</taxon>
        <taxon>Rubellicoccus</taxon>
    </lineage>
</organism>
<sequence>MPNIVHRISTDAATPDEMFDAVSTREGFISWWTEQVNGSESLNEVLEFRFGEDAGGFDFQVMELERPTKVTFLCVDGPKEWIGTDVEFRISQEDNHTVLFFAHRGWREEVPFMHHCSTQWGDFLLSLKEKFETGIGRPFGPNFRPIDNWSPLVPVS</sequence>
<dbReference type="RefSeq" id="WP_317834450.1">
    <property type="nucleotide sequence ID" value="NZ_CP136920.1"/>
</dbReference>
<evidence type="ECO:0000256" key="1">
    <source>
        <dbReference type="ARBA" id="ARBA00006817"/>
    </source>
</evidence>
<evidence type="ECO:0000313" key="4">
    <source>
        <dbReference type="Proteomes" id="UP001304300"/>
    </source>
</evidence>
<dbReference type="Pfam" id="PF08327">
    <property type="entry name" value="AHSA1"/>
    <property type="match status" value="1"/>
</dbReference>
<evidence type="ECO:0000259" key="2">
    <source>
        <dbReference type="Pfam" id="PF08327"/>
    </source>
</evidence>
<dbReference type="AlphaFoldDB" id="A0AAQ3LAM3"/>
<dbReference type="KEGG" id="puo:RZN69_02620"/>